<organism evidence="2 3">
    <name type="scientific">Nadsonia fulvescens var. elongata DSM 6958</name>
    <dbReference type="NCBI Taxonomy" id="857566"/>
    <lineage>
        <taxon>Eukaryota</taxon>
        <taxon>Fungi</taxon>
        <taxon>Dikarya</taxon>
        <taxon>Ascomycota</taxon>
        <taxon>Saccharomycotina</taxon>
        <taxon>Dipodascomycetes</taxon>
        <taxon>Dipodascales</taxon>
        <taxon>Dipodascales incertae sedis</taxon>
        <taxon>Nadsonia</taxon>
    </lineage>
</organism>
<dbReference type="Proteomes" id="UP000095009">
    <property type="component" value="Unassembled WGS sequence"/>
</dbReference>
<feature type="compositionally biased region" description="Low complexity" evidence="1">
    <location>
        <begin position="100"/>
        <end position="113"/>
    </location>
</feature>
<dbReference type="EMBL" id="KV454406">
    <property type="protein sequence ID" value="ODQ68145.1"/>
    <property type="molecule type" value="Genomic_DNA"/>
</dbReference>
<protein>
    <submittedName>
        <fullName evidence="2">Uncharacterized protein</fullName>
    </submittedName>
</protein>
<evidence type="ECO:0000256" key="1">
    <source>
        <dbReference type="SAM" id="MobiDB-lite"/>
    </source>
</evidence>
<gene>
    <name evidence="2" type="ORF">NADFUDRAFT_81189</name>
</gene>
<evidence type="ECO:0000313" key="3">
    <source>
        <dbReference type="Proteomes" id="UP000095009"/>
    </source>
</evidence>
<dbReference type="AlphaFoldDB" id="A0A1E3PRT4"/>
<evidence type="ECO:0000313" key="2">
    <source>
        <dbReference type="EMBL" id="ODQ68145.1"/>
    </source>
</evidence>
<feature type="region of interest" description="Disordered" evidence="1">
    <location>
        <begin position="239"/>
        <end position="274"/>
    </location>
</feature>
<feature type="non-terminal residue" evidence="2">
    <location>
        <position position="274"/>
    </location>
</feature>
<keyword evidence="3" id="KW-1185">Reference proteome</keyword>
<proteinExistence type="predicted"/>
<reference evidence="2 3" key="1">
    <citation type="journal article" date="2016" name="Proc. Natl. Acad. Sci. U.S.A.">
        <title>Comparative genomics of biotechnologically important yeasts.</title>
        <authorList>
            <person name="Riley R."/>
            <person name="Haridas S."/>
            <person name="Wolfe K.H."/>
            <person name="Lopes M.R."/>
            <person name="Hittinger C.T."/>
            <person name="Goeker M."/>
            <person name="Salamov A.A."/>
            <person name="Wisecaver J.H."/>
            <person name="Long T.M."/>
            <person name="Calvey C.H."/>
            <person name="Aerts A.L."/>
            <person name="Barry K.W."/>
            <person name="Choi C."/>
            <person name="Clum A."/>
            <person name="Coughlan A.Y."/>
            <person name="Deshpande S."/>
            <person name="Douglass A.P."/>
            <person name="Hanson S.J."/>
            <person name="Klenk H.-P."/>
            <person name="LaButti K.M."/>
            <person name="Lapidus A."/>
            <person name="Lindquist E.A."/>
            <person name="Lipzen A.M."/>
            <person name="Meier-Kolthoff J.P."/>
            <person name="Ohm R.A."/>
            <person name="Otillar R.P."/>
            <person name="Pangilinan J.L."/>
            <person name="Peng Y."/>
            <person name="Rokas A."/>
            <person name="Rosa C.A."/>
            <person name="Scheuner C."/>
            <person name="Sibirny A.A."/>
            <person name="Slot J.C."/>
            <person name="Stielow J.B."/>
            <person name="Sun H."/>
            <person name="Kurtzman C.P."/>
            <person name="Blackwell M."/>
            <person name="Grigoriev I.V."/>
            <person name="Jeffries T.W."/>
        </authorList>
    </citation>
    <scope>NUCLEOTIDE SEQUENCE [LARGE SCALE GENOMIC DNA]</scope>
    <source>
        <strain evidence="2 3">DSM 6958</strain>
    </source>
</reference>
<sequence>MDISVSERQTEIKSNNSPSTLLPSIGQMITISHKATDIENLIDMSEPQEKAECLHEVIQGRNPIISLTECDNVIKEFLRCSDGAKEVSQSLETAEKSKQISSTPTNIPISSSKPNKDAFETELINSSLFCKDHAFVVPKTRVSQTKQQFEKISTSNDPALNDTLSPEIPVGPINTPTYLATFNQPKRRHSYDFVQTDGSAIVSIDNCSQQVPALNSVPGNSSINYELCGSVASVESSHSVIIRPQDSKNDLKHPSHNSKRSRMRDVFKGKKSNK</sequence>
<name>A0A1E3PRT4_9ASCO</name>
<feature type="region of interest" description="Disordered" evidence="1">
    <location>
        <begin position="95"/>
        <end position="114"/>
    </location>
</feature>
<accession>A0A1E3PRT4</accession>